<dbReference type="PANTHER" id="PTHR48022">
    <property type="entry name" value="PLASTIDIC GLUCOSE TRANSPORTER 4"/>
    <property type="match status" value="1"/>
</dbReference>
<evidence type="ECO:0000256" key="1">
    <source>
        <dbReference type="ARBA" id="ARBA00004141"/>
    </source>
</evidence>
<evidence type="ECO:0000256" key="5">
    <source>
        <dbReference type="ARBA" id="ARBA00022989"/>
    </source>
</evidence>
<feature type="compositionally biased region" description="Acidic residues" evidence="9">
    <location>
        <begin position="496"/>
        <end position="512"/>
    </location>
</feature>
<dbReference type="PROSITE" id="PS50850">
    <property type="entry name" value="MFS"/>
    <property type="match status" value="1"/>
</dbReference>
<feature type="transmembrane region" description="Helical" evidence="10">
    <location>
        <begin position="74"/>
        <end position="93"/>
    </location>
</feature>
<evidence type="ECO:0000313" key="13">
    <source>
        <dbReference type="Proteomes" id="UP000812966"/>
    </source>
</evidence>
<name>A0A8K0NQ44_9TREE</name>
<dbReference type="InterPro" id="IPR036259">
    <property type="entry name" value="MFS_trans_sf"/>
</dbReference>
<dbReference type="Gene3D" id="1.20.1250.20">
    <property type="entry name" value="MFS general substrate transporter like domains"/>
    <property type="match status" value="2"/>
</dbReference>
<dbReference type="InterPro" id="IPR020846">
    <property type="entry name" value="MFS_dom"/>
</dbReference>
<reference evidence="12" key="1">
    <citation type="submission" date="2020-04" db="EMBL/GenBank/DDBJ databases">
        <title>Analysis of mating type loci in Filobasidium floriforme.</title>
        <authorList>
            <person name="Nowrousian M."/>
        </authorList>
    </citation>
    <scope>NUCLEOTIDE SEQUENCE</scope>
    <source>
        <strain evidence="12">CBS 6242</strain>
    </source>
</reference>
<feature type="region of interest" description="Disordered" evidence="9">
    <location>
        <begin position="490"/>
        <end position="576"/>
    </location>
</feature>
<evidence type="ECO:0000256" key="4">
    <source>
        <dbReference type="ARBA" id="ARBA00022692"/>
    </source>
</evidence>
<dbReference type="FunFam" id="1.20.1250.20:FF:000119">
    <property type="entry name" value="MFS monosaccharide transporter, putative"/>
    <property type="match status" value="1"/>
</dbReference>
<feature type="domain" description="Major facilitator superfamily (MFS) profile" evidence="11">
    <location>
        <begin position="32"/>
        <end position="471"/>
    </location>
</feature>
<feature type="transmembrane region" description="Helical" evidence="10">
    <location>
        <begin position="313"/>
        <end position="335"/>
    </location>
</feature>
<feature type="transmembrane region" description="Helical" evidence="10">
    <location>
        <begin position="28"/>
        <end position="54"/>
    </location>
</feature>
<dbReference type="SUPFAM" id="SSF103473">
    <property type="entry name" value="MFS general substrate transporter"/>
    <property type="match status" value="1"/>
</dbReference>
<protein>
    <recommendedName>
        <fullName evidence="11">Major facilitator superfamily (MFS) profile domain-containing protein</fullName>
    </recommendedName>
</protein>
<evidence type="ECO:0000256" key="8">
    <source>
        <dbReference type="RuleBase" id="RU003346"/>
    </source>
</evidence>
<evidence type="ECO:0000256" key="2">
    <source>
        <dbReference type="ARBA" id="ARBA00010992"/>
    </source>
</evidence>
<feature type="region of interest" description="Disordered" evidence="9">
    <location>
        <begin position="1"/>
        <end position="20"/>
    </location>
</feature>
<feature type="transmembrane region" description="Helical" evidence="10">
    <location>
        <begin position="418"/>
        <end position="440"/>
    </location>
</feature>
<dbReference type="AlphaFoldDB" id="A0A8K0NQ44"/>
<keyword evidence="4 10" id="KW-0812">Transmembrane</keyword>
<feature type="compositionally biased region" description="Basic and acidic residues" evidence="9">
    <location>
        <begin position="555"/>
        <end position="564"/>
    </location>
</feature>
<dbReference type="NCBIfam" id="TIGR00879">
    <property type="entry name" value="SP"/>
    <property type="match status" value="1"/>
</dbReference>
<comment type="catalytic activity">
    <reaction evidence="7">
        <text>myo-inositol(out) + H(+)(out) = myo-inositol(in) + H(+)(in)</text>
        <dbReference type="Rhea" id="RHEA:60364"/>
        <dbReference type="ChEBI" id="CHEBI:15378"/>
        <dbReference type="ChEBI" id="CHEBI:17268"/>
    </reaction>
</comment>
<dbReference type="GO" id="GO:0005351">
    <property type="term" value="F:carbohydrate:proton symporter activity"/>
    <property type="evidence" value="ECO:0007669"/>
    <property type="project" value="TreeGrafter"/>
</dbReference>
<comment type="caution">
    <text evidence="12">The sequence shown here is derived from an EMBL/GenBank/DDBJ whole genome shotgun (WGS) entry which is preliminary data.</text>
</comment>
<comment type="similarity">
    <text evidence="2 8">Belongs to the major facilitator superfamily. Sugar transporter (TC 2.A.1.1) family.</text>
</comment>
<dbReference type="Pfam" id="PF00083">
    <property type="entry name" value="Sugar_tr"/>
    <property type="match status" value="1"/>
</dbReference>
<feature type="compositionally biased region" description="Low complexity" evidence="9">
    <location>
        <begin position="519"/>
        <end position="536"/>
    </location>
</feature>
<dbReference type="GO" id="GO:0016020">
    <property type="term" value="C:membrane"/>
    <property type="evidence" value="ECO:0007669"/>
    <property type="project" value="UniProtKB-SubCell"/>
</dbReference>
<organism evidence="12 13">
    <name type="scientific">Filobasidium floriforme</name>
    <dbReference type="NCBI Taxonomy" id="5210"/>
    <lineage>
        <taxon>Eukaryota</taxon>
        <taxon>Fungi</taxon>
        <taxon>Dikarya</taxon>
        <taxon>Basidiomycota</taxon>
        <taxon>Agaricomycotina</taxon>
        <taxon>Tremellomycetes</taxon>
        <taxon>Filobasidiales</taxon>
        <taxon>Filobasidiaceae</taxon>
        <taxon>Filobasidium</taxon>
    </lineage>
</organism>
<dbReference type="InterPro" id="IPR050360">
    <property type="entry name" value="MFS_Sugar_Transporters"/>
</dbReference>
<evidence type="ECO:0000256" key="9">
    <source>
        <dbReference type="SAM" id="MobiDB-lite"/>
    </source>
</evidence>
<dbReference type="InterPro" id="IPR005828">
    <property type="entry name" value="MFS_sugar_transport-like"/>
</dbReference>
<accession>A0A8K0NQ44</accession>
<feature type="transmembrane region" description="Helical" evidence="10">
    <location>
        <begin position="277"/>
        <end position="301"/>
    </location>
</feature>
<evidence type="ECO:0000313" key="12">
    <source>
        <dbReference type="EMBL" id="KAG7566892.1"/>
    </source>
</evidence>
<dbReference type="EMBL" id="JABELV010000019">
    <property type="protein sequence ID" value="KAG7566892.1"/>
    <property type="molecule type" value="Genomic_DNA"/>
</dbReference>
<keyword evidence="3 8" id="KW-0813">Transport</keyword>
<gene>
    <name evidence="12" type="ORF">FFLO_01393</name>
</gene>
<feature type="transmembrane region" description="Helical" evidence="10">
    <location>
        <begin position="100"/>
        <end position="120"/>
    </location>
</feature>
<proteinExistence type="inferred from homology"/>
<keyword evidence="6 10" id="KW-0472">Membrane</keyword>
<feature type="transmembrane region" description="Helical" evidence="10">
    <location>
        <begin position="189"/>
        <end position="211"/>
    </location>
</feature>
<feature type="transmembrane region" description="Helical" evidence="10">
    <location>
        <begin position="446"/>
        <end position="467"/>
    </location>
</feature>
<feature type="transmembrane region" description="Helical" evidence="10">
    <location>
        <begin position="383"/>
        <end position="406"/>
    </location>
</feature>
<evidence type="ECO:0000259" key="11">
    <source>
        <dbReference type="PROSITE" id="PS50850"/>
    </source>
</evidence>
<dbReference type="PRINTS" id="PR00171">
    <property type="entry name" value="SUGRTRNSPORT"/>
</dbReference>
<feature type="transmembrane region" description="Helical" evidence="10">
    <location>
        <begin position="342"/>
        <end position="363"/>
    </location>
</feature>
<comment type="subcellular location">
    <subcellularLocation>
        <location evidence="1">Membrane</location>
        <topology evidence="1">Multi-pass membrane protein</topology>
    </subcellularLocation>
</comment>
<dbReference type="Proteomes" id="UP000812966">
    <property type="component" value="Unassembled WGS sequence"/>
</dbReference>
<evidence type="ECO:0000256" key="3">
    <source>
        <dbReference type="ARBA" id="ARBA00022448"/>
    </source>
</evidence>
<evidence type="ECO:0000256" key="10">
    <source>
        <dbReference type="SAM" id="Phobius"/>
    </source>
</evidence>
<dbReference type="InterPro" id="IPR003663">
    <property type="entry name" value="Sugar/inositol_transpt"/>
</dbReference>
<sequence>MSPHVSASDLTPPKLSGKTGSKVVGQKLLYGVSLFLSIGVWLFGFDQGVMSGLITNPYFKKFFNNPTASELGNMVAILEIGAFITSLLSAHLSDTKGRRFTLFLGACIFTVGGAIQTLTMGYTMMLVGRIISGSGVGLLSSVVPMYQSEISPADHRGKLACIEFTLNIVGYASSIWIDYFCSYIESDAAWRIPLSIQCIGGLILAIGALALPESPRYAIDKDMDEEGLKILADFHNGDLDDPVTKEEFRIIKEAVLKDRLVPDRSYKALWTRYRSRVLIAMSSQAMAQMAGINVVSYYAPLVFEQAGWIGRDAILMTGINGLFYVASSIVPWFIVDTLGRRPILLTGAVIMAIALTATGWWIYIDQAITPKAGESRLRFLQDVVVCIVVYNAAFGMSFGPIPWLYPPEIMPLPFRAKGVSLSTATNWFFNYIVGVMTPVLQELITWRLYPFHAGWCALAFVIVYFLFPETASFASRAGINLEDMGDLFGDEKVESDSDDDDDENDADGDEESSLYSGTPTSSRPGSRAGSRTRTTRQNSSSKLLENGNPKGMMKRMFDAMRGKNDVNYTELDGDRQ</sequence>
<keyword evidence="5 10" id="KW-1133">Transmembrane helix</keyword>
<evidence type="ECO:0000256" key="6">
    <source>
        <dbReference type="ARBA" id="ARBA00023136"/>
    </source>
</evidence>
<keyword evidence="13" id="KW-1185">Reference proteome</keyword>
<evidence type="ECO:0000256" key="7">
    <source>
        <dbReference type="ARBA" id="ARBA00049119"/>
    </source>
</evidence>
<dbReference type="PANTHER" id="PTHR48022:SF73">
    <property type="entry name" value="METABOLITE TRANSPORT PROTEIN YDL199C-RELATED"/>
    <property type="match status" value="1"/>
</dbReference>